<feature type="region of interest" description="Disordered" evidence="9">
    <location>
        <begin position="54"/>
        <end position="78"/>
    </location>
</feature>
<dbReference type="EMBL" id="JABWGN010000011">
    <property type="protein sequence ID" value="NUW35451.1"/>
    <property type="molecule type" value="Genomic_DNA"/>
</dbReference>
<dbReference type="Pfam" id="PF07730">
    <property type="entry name" value="HisKA_3"/>
    <property type="match status" value="1"/>
</dbReference>
<dbReference type="GO" id="GO:0016020">
    <property type="term" value="C:membrane"/>
    <property type="evidence" value="ECO:0007669"/>
    <property type="project" value="InterPro"/>
</dbReference>
<dbReference type="Gene3D" id="3.30.565.10">
    <property type="entry name" value="Histidine kinase-like ATPase, C-terminal domain"/>
    <property type="match status" value="1"/>
</dbReference>
<feature type="transmembrane region" description="Helical" evidence="10">
    <location>
        <begin position="35"/>
        <end position="50"/>
    </location>
</feature>
<dbReference type="InterPro" id="IPR011712">
    <property type="entry name" value="Sig_transdc_His_kin_sub3_dim/P"/>
</dbReference>
<evidence type="ECO:0000256" key="1">
    <source>
        <dbReference type="ARBA" id="ARBA00000085"/>
    </source>
</evidence>
<evidence type="ECO:0000256" key="4">
    <source>
        <dbReference type="ARBA" id="ARBA00022679"/>
    </source>
</evidence>
<evidence type="ECO:0000256" key="3">
    <source>
        <dbReference type="ARBA" id="ARBA00022553"/>
    </source>
</evidence>
<keyword evidence="10" id="KW-0812">Transmembrane</keyword>
<evidence type="ECO:0000256" key="7">
    <source>
        <dbReference type="ARBA" id="ARBA00022840"/>
    </source>
</evidence>
<dbReference type="InterPro" id="IPR036890">
    <property type="entry name" value="HATPase_C_sf"/>
</dbReference>
<feature type="transmembrane region" description="Helical" evidence="10">
    <location>
        <begin position="91"/>
        <end position="111"/>
    </location>
</feature>
<feature type="transmembrane region" description="Helical" evidence="10">
    <location>
        <begin position="173"/>
        <end position="196"/>
    </location>
</feature>
<keyword evidence="13" id="KW-1185">Reference proteome</keyword>
<keyword evidence="3" id="KW-0597">Phosphoprotein</keyword>
<dbReference type="AlphaFoldDB" id="A0A7Y6ICC0"/>
<accession>A0A7Y6ICC0</accession>
<dbReference type="PANTHER" id="PTHR24421:SF10">
    <property type="entry name" value="NITRATE_NITRITE SENSOR PROTEIN NARQ"/>
    <property type="match status" value="1"/>
</dbReference>
<comment type="caution">
    <text evidence="12">The sequence shown here is derived from an EMBL/GenBank/DDBJ whole genome shotgun (WGS) entry which is preliminary data.</text>
</comment>
<dbReference type="EC" id="2.7.13.3" evidence="2"/>
<keyword evidence="10" id="KW-1133">Transmembrane helix</keyword>
<sequence>MRVGERTTIDMRWYGIGAVVLAAACGVPRYGPAAMAPLAAAVAALVWAVTSRPGGGRPPRAGGGGPSRAGGATGSAGTARMGLRLSGREDAGLAVVTAGAAAVSLAATLVQLPGRGAAPGADVWGMAEGLTFIALAGLLARRSPVRQAVAAGVPAGIAASTWMFRFYPPVSALEAVGICAFWSAGVLCAAGVGLYLRALDERRAAAVSAAREAQRRRLARDLHDFVAHDVSEMLAQAQAGQVAGAADPAQAMLALRRVEEAGQRAMATLDRTVLHLNDEEEEADEDGDAEQEALAARLSDMATRYSSAGPARVHLSVDEDLDVPGRVSAAAYRVVAEALTNVRRHAPDAARVAISATARAGALQVTVENDGVTGGGTSGGRGGFGLPGLAEHVASLGGDLSAGPVRGGWRLSARIPLAPRVLAP</sequence>
<evidence type="ECO:0000313" key="13">
    <source>
        <dbReference type="Proteomes" id="UP000586042"/>
    </source>
</evidence>
<feature type="transmembrane region" description="Helical" evidence="10">
    <location>
        <begin position="12"/>
        <end position="29"/>
    </location>
</feature>
<evidence type="ECO:0000256" key="10">
    <source>
        <dbReference type="SAM" id="Phobius"/>
    </source>
</evidence>
<evidence type="ECO:0000313" key="12">
    <source>
        <dbReference type="EMBL" id="NUW35451.1"/>
    </source>
</evidence>
<comment type="catalytic activity">
    <reaction evidence="1">
        <text>ATP + protein L-histidine = ADP + protein N-phospho-L-histidine.</text>
        <dbReference type="EC" id="2.7.13.3"/>
    </reaction>
</comment>
<name>A0A7Y6ICC0_9ACTN</name>
<reference evidence="12 13" key="1">
    <citation type="submission" date="2020-06" db="EMBL/GenBank/DDBJ databases">
        <title>Nonomuraea sp. SMC257, a novel actinomycete isolated from soil.</title>
        <authorList>
            <person name="Chanama M."/>
        </authorList>
    </citation>
    <scope>NUCLEOTIDE SEQUENCE [LARGE SCALE GENOMIC DNA]</scope>
    <source>
        <strain evidence="12 13">SMC257</strain>
    </source>
</reference>
<dbReference type="RefSeq" id="WP_175592873.1">
    <property type="nucleotide sequence ID" value="NZ_JABWGN010000011.1"/>
</dbReference>
<dbReference type="PANTHER" id="PTHR24421">
    <property type="entry name" value="NITRATE/NITRITE SENSOR PROTEIN NARX-RELATED"/>
    <property type="match status" value="1"/>
</dbReference>
<dbReference type="SUPFAM" id="SSF55874">
    <property type="entry name" value="ATPase domain of HSP90 chaperone/DNA topoisomerase II/histidine kinase"/>
    <property type="match status" value="1"/>
</dbReference>
<evidence type="ECO:0000259" key="11">
    <source>
        <dbReference type="Pfam" id="PF07730"/>
    </source>
</evidence>
<feature type="transmembrane region" description="Helical" evidence="10">
    <location>
        <begin position="148"/>
        <end position="167"/>
    </location>
</feature>
<dbReference type="Proteomes" id="UP000586042">
    <property type="component" value="Unassembled WGS sequence"/>
</dbReference>
<feature type="domain" description="Signal transduction histidine kinase subgroup 3 dimerisation and phosphoacceptor" evidence="11">
    <location>
        <begin position="215"/>
        <end position="279"/>
    </location>
</feature>
<feature type="compositionally biased region" description="Gly residues" evidence="9">
    <location>
        <begin position="54"/>
        <end position="74"/>
    </location>
</feature>
<evidence type="ECO:0000256" key="6">
    <source>
        <dbReference type="ARBA" id="ARBA00022777"/>
    </source>
</evidence>
<organism evidence="12 13">
    <name type="scientific">Nonomuraea montanisoli</name>
    <dbReference type="NCBI Taxonomy" id="2741721"/>
    <lineage>
        <taxon>Bacteria</taxon>
        <taxon>Bacillati</taxon>
        <taxon>Actinomycetota</taxon>
        <taxon>Actinomycetes</taxon>
        <taxon>Streptosporangiales</taxon>
        <taxon>Streptosporangiaceae</taxon>
        <taxon>Nonomuraea</taxon>
    </lineage>
</organism>
<evidence type="ECO:0000256" key="9">
    <source>
        <dbReference type="SAM" id="MobiDB-lite"/>
    </source>
</evidence>
<proteinExistence type="predicted"/>
<evidence type="ECO:0000256" key="2">
    <source>
        <dbReference type="ARBA" id="ARBA00012438"/>
    </source>
</evidence>
<keyword evidence="7" id="KW-0067">ATP-binding</keyword>
<dbReference type="InterPro" id="IPR050482">
    <property type="entry name" value="Sensor_HK_TwoCompSys"/>
</dbReference>
<dbReference type="PROSITE" id="PS51257">
    <property type="entry name" value="PROKAR_LIPOPROTEIN"/>
    <property type="match status" value="1"/>
</dbReference>
<dbReference type="GO" id="GO:0046983">
    <property type="term" value="F:protein dimerization activity"/>
    <property type="evidence" value="ECO:0007669"/>
    <property type="project" value="InterPro"/>
</dbReference>
<keyword evidence="6 12" id="KW-0418">Kinase</keyword>
<dbReference type="GO" id="GO:0005524">
    <property type="term" value="F:ATP binding"/>
    <property type="evidence" value="ECO:0007669"/>
    <property type="project" value="UniProtKB-KW"/>
</dbReference>
<evidence type="ECO:0000256" key="5">
    <source>
        <dbReference type="ARBA" id="ARBA00022741"/>
    </source>
</evidence>
<keyword evidence="5" id="KW-0547">Nucleotide-binding</keyword>
<dbReference type="GO" id="GO:0000155">
    <property type="term" value="F:phosphorelay sensor kinase activity"/>
    <property type="evidence" value="ECO:0007669"/>
    <property type="project" value="InterPro"/>
</dbReference>
<dbReference type="Gene3D" id="1.20.5.1930">
    <property type="match status" value="1"/>
</dbReference>
<gene>
    <name evidence="12" type="ORF">HTZ77_29065</name>
</gene>
<keyword evidence="4" id="KW-0808">Transferase</keyword>
<feature type="transmembrane region" description="Helical" evidence="10">
    <location>
        <begin position="123"/>
        <end position="141"/>
    </location>
</feature>
<evidence type="ECO:0000256" key="8">
    <source>
        <dbReference type="ARBA" id="ARBA00023012"/>
    </source>
</evidence>
<protein>
    <recommendedName>
        <fullName evidence="2">histidine kinase</fullName>
        <ecNumber evidence="2">2.7.13.3</ecNumber>
    </recommendedName>
</protein>
<keyword evidence="8" id="KW-0902">Two-component regulatory system</keyword>
<keyword evidence="10" id="KW-0472">Membrane</keyword>